<dbReference type="AlphaFoldDB" id="A0A5D2J8I2"/>
<dbReference type="Proteomes" id="UP000322667">
    <property type="component" value="Chromosome D10"/>
</dbReference>
<gene>
    <name evidence="2" type="ORF">ES332_D10G215500v1</name>
</gene>
<evidence type="ECO:0000313" key="3">
    <source>
        <dbReference type="Proteomes" id="UP000322667"/>
    </source>
</evidence>
<dbReference type="InterPro" id="IPR016222">
    <property type="entry name" value="G3P_O-acylTrfase_chlp"/>
</dbReference>
<evidence type="ECO:0000313" key="2">
    <source>
        <dbReference type="EMBL" id="TYH50569.1"/>
    </source>
</evidence>
<reference evidence="2 3" key="1">
    <citation type="submission" date="2019-07" db="EMBL/GenBank/DDBJ databases">
        <title>WGS assembly of Gossypium tomentosum.</title>
        <authorList>
            <person name="Chen Z.J."/>
            <person name="Sreedasyam A."/>
            <person name="Ando A."/>
            <person name="Song Q."/>
            <person name="De L."/>
            <person name="Hulse-Kemp A."/>
            <person name="Ding M."/>
            <person name="Ye W."/>
            <person name="Kirkbride R."/>
            <person name="Jenkins J."/>
            <person name="Plott C."/>
            <person name="Lovell J."/>
            <person name="Lin Y.-M."/>
            <person name="Vaughn R."/>
            <person name="Liu B."/>
            <person name="Li W."/>
            <person name="Simpson S."/>
            <person name="Scheffler B."/>
            <person name="Saski C."/>
            <person name="Grover C."/>
            <person name="Hu G."/>
            <person name="Conover J."/>
            <person name="Carlson J."/>
            <person name="Shu S."/>
            <person name="Boston L."/>
            <person name="Williams M."/>
            <person name="Peterson D."/>
            <person name="Mcgee K."/>
            <person name="Jones D."/>
            <person name="Wendel J."/>
            <person name="Stelly D."/>
            <person name="Grimwood J."/>
            <person name="Schmutz J."/>
        </authorList>
    </citation>
    <scope>NUCLEOTIDE SEQUENCE [LARGE SCALE GENOMIC DNA]</scope>
    <source>
        <strain evidence="2">7179.01</strain>
    </source>
</reference>
<dbReference type="PANTHER" id="PTHR35695">
    <property type="entry name" value="GLYCEROL-3-PHOSPHATE ACYLTRANSFERASE, CHLOROPLASTIC"/>
    <property type="match status" value="1"/>
</dbReference>
<dbReference type="Pfam" id="PF01553">
    <property type="entry name" value="Acyltransferase"/>
    <property type="match status" value="1"/>
</dbReference>
<dbReference type="GO" id="GO:0004366">
    <property type="term" value="F:glycerol-3-phosphate O-acyltransferase activity"/>
    <property type="evidence" value="ECO:0007669"/>
    <property type="project" value="InterPro"/>
</dbReference>
<protein>
    <recommendedName>
        <fullName evidence="1">Phospholipid/glycerol acyltransferase domain-containing protein</fullName>
    </recommendedName>
</protein>
<proteinExistence type="predicted"/>
<dbReference type="Gene3D" id="3.40.1130.10">
    <property type="entry name" value="Glycerol-3-phosphate (1)-acyltransferase"/>
    <property type="match status" value="1"/>
</dbReference>
<name>A0A5D2J8I2_GOSTO</name>
<feature type="domain" description="Phospholipid/glycerol acyltransferase" evidence="1">
    <location>
        <begin position="45"/>
        <end position="105"/>
    </location>
</feature>
<dbReference type="PANTHER" id="PTHR35695:SF1">
    <property type="entry name" value="GLYCEROL-3-PHOSPHATE ACYLTRANSFERASE, CHLOROPLASTIC"/>
    <property type="match status" value="1"/>
</dbReference>
<dbReference type="SUPFAM" id="SSF69593">
    <property type="entry name" value="Glycerol-3-phosphate (1)-acyltransferase"/>
    <property type="match status" value="1"/>
</dbReference>
<dbReference type="EMBL" id="CM017632">
    <property type="protein sequence ID" value="TYH50569.1"/>
    <property type="molecule type" value="Genomic_DNA"/>
</dbReference>
<dbReference type="GO" id="GO:0009570">
    <property type="term" value="C:chloroplast stroma"/>
    <property type="evidence" value="ECO:0007669"/>
    <property type="project" value="TreeGrafter"/>
</dbReference>
<accession>A0A5D2J8I2</accession>
<keyword evidence="3" id="KW-1185">Reference proteome</keyword>
<organism evidence="2 3">
    <name type="scientific">Gossypium tomentosum</name>
    <name type="common">Hawaiian cotton</name>
    <name type="synonym">Gossypium sandvicense</name>
    <dbReference type="NCBI Taxonomy" id="34277"/>
    <lineage>
        <taxon>Eukaryota</taxon>
        <taxon>Viridiplantae</taxon>
        <taxon>Streptophyta</taxon>
        <taxon>Embryophyta</taxon>
        <taxon>Tracheophyta</taxon>
        <taxon>Spermatophyta</taxon>
        <taxon>Magnoliopsida</taxon>
        <taxon>eudicotyledons</taxon>
        <taxon>Gunneridae</taxon>
        <taxon>Pentapetalae</taxon>
        <taxon>rosids</taxon>
        <taxon>malvids</taxon>
        <taxon>Malvales</taxon>
        <taxon>Malvaceae</taxon>
        <taxon>Malvoideae</taxon>
        <taxon>Gossypium</taxon>
    </lineage>
</organism>
<dbReference type="InterPro" id="IPR002123">
    <property type="entry name" value="Plipid/glycerol_acylTrfase"/>
</dbReference>
<sequence>MLFIFKITEGHIRSLFLKLKKSLLLTSVYYVLCRNSYVGNVSLFYEIEEKLKQGYNVVLISNHQTEADPIIISLLLEKANPHIAENMLPGWYIAWLLLKMEHYFIGFPHILILDANRFYSSLYSLCEKTIISISAGKYWAATATATAIGDVYMWDGKKSMEKPLVATWLHRVKGKKIP</sequence>
<dbReference type="GO" id="GO:0006655">
    <property type="term" value="P:phosphatidylglycerol biosynthetic process"/>
    <property type="evidence" value="ECO:0007669"/>
    <property type="project" value="TreeGrafter"/>
</dbReference>
<evidence type="ECO:0000259" key="1">
    <source>
        <dbReference type="Pfam" id="PF01553"/>
    </source>
</evidence>